<name>A0ABT0XRL6_9BACI</name>
<evidence type="ECO:0000256" key="1">
    <source>
        <dbReference type="ARBA" id="ARBA00022679"/>
    </source>
</evidence>
<dbReference type="InterPro" id="IPR025184">
    <property type="entry name" value="AadA_C"/>
</dbReference>
<dbReference type="RefSeq" id="WP_251611733.1">
    <property type="nucleotide sequence ID" value="NZ_JAMQJY010000007.1"/>
</dbReference>
<gene>
    <name evidence="3" type="ORF">NDM98_22675</name>
</gene>
<sequence length="278" mass="32089">MNQPQKWPEVDIEIKQYIDNLIELLRLNLKHNLIGVYLHGSLATGSYYVPKSDMDILVVVSDALLPGKARGLNLAIAHYSDTRPTIGNIELSIITVYVAKNIPNPIPFELHYSSFWHDRILKDDVQYKGNQFDTDLIVHLLFVKQKGFCLYGQPIDKVFGNVDWNDFMASVIDEFNWTLEDQNILDSPYYSILNICRTLRLRSEGVHRIYSKDEGGEWGLRCLPKRFNPLIQRALNVYQSDNTIKEVDIKSGGVKWGRDELLAFRDFAKQNQGFHRSN</sequence>
<comment type="caution">
    <text evidence="3">The sequence shown here is derived from an EMBL/GenBank/DDBJ whole genome shotgun (WGS) entry which is preliminary data.</text>
</comment>
<protein>
    <submittedName>
        <fullName evidence="3">DUF4111 domain-containing protein</fullName>
    </submittedName>
</protein>
<dbReference type="InterPro" id="IPR043519">
    <property type="entry name" value="NT_sf"/>
</dbReference>
<dbReference type="Pfam" id="PF13427">
    <property type="entry name" value="AadA_C"/>
    <property type="match status" value="1"/>
</dbReference>
<evidence type="ECO:0000313" key="3">
    <source>
        <dbReference type="EMBL" id="MCM2677937.1"/>
    </source>
</evidence>
<evidence type="ECO:0000259" key="2">
    <source>
        <dbReference type="Pfam" id="PF13427"/>
    </source>
</evidence>
<accession>A0ABT0XRL6</accession>
<dbReference type="Proteomes" id="UP001203665">
    <property type="component" value="Unassembled WGS sequence"/>
</dbReference>
<keyword evidence="4" id="KW-1185">Reference proteome</keyword>
<evidence type="ECO:0000313" key="4">
    <source>
        <dbReference type="Proteomes" id="UP001203665"/>
    </source>
</evidence>
<keyword evidence="1" id="KW-0808">Transferase</keyword>
<proteinExistence type="predicted"/>
<dbReference type="SUPFAM" id="SSF81301">
    <property type="entry name" value="Nucleotidyltransferase"/>
    <property type="match status" value="1"/>
</dbReference>
<reference evidence="3" key="1">
    <citation type="submission" date="2022-06" db="EMBL/GenBank/DDBJ databases">
        <title>Alkalicoccobacillus porphyridii sp. nov., isolated from a marine red alga, Porphyridium purpureum and reclassification of Shouchella plakortidis and Shouchella gibsonii as Alkalicoccobacillus plakortidis comb. nov. and Alkalicoccobacillus gibsonii comb. nov.</title>
        <authorList>
            <person name="Kim K.H."/>
            <person name="Lee J.K."/>
            <person name="Han D.M."/>
            <person name="Baek J.H."/>
            <person name="Jeon C.O."/>
        </authorList>
    </citation>
    <scope>NUCLEOTIDE SEQUENCE</scope>
    <source>
        <strain evidence="3">DSM 19153</strain>
    </source>
</reference>
<dbReference type="Gene3D" id="3.30.460.10">
    <property type="entry name" value="Beta Polymerase, domain 2"/>
    <property type="match status" value="1"/>
</dbReference>
<organism evidence="3 4">
    <name type="scientific">Alkalicoccobacillus plakortidis</name>
    <dbReference type="NCBI Taxonomy" id="444060"/>
    <lineage>
        <taxon>Bacteria</taxon>
        <taxon>Bacillati</taxon>
        <taxon>Bacillota</taxon>
        <taxon>Bacilli</taxon>
        <taxon>Bacillales</taxon>
        <taxon>Bacillaceae</taxon>
        <taxon>Alkalicoccobacillus</taxon>
    </lineage>
</organism>
<feature type="domain" description="Adenylyltransferase AadA C-terminal" evidence="2">
    <location>
        <begin position="157"/>
        <end position="243"/>
    </location>
</feature>
<dbReference type="EMBL" id="JAMQJY010000007">
    <property type="protein sequence ID" value="MCM2677937.1"/>
    <property type="molecule type" value="Genomic_DNA"/>
</dbReference>
<dbReference type="CDD" id="cd05403">
    <property type="entry name" value="NT_KNTase_like"/>
    <property type="match status" value="1"/>
</dbReference>